<dbReference type="Proteomes" id="UP001164929">
    <property type="component" value="Chromosome 14"/>
</dbReference>
<keyword evidence="2" id="KW-1185">Reference proteome</keyword>
<evidence type="ECO:0000313" key="2">
    <source>
        <dbReference type="Proteomes" id="UP001164929"/>
    </source>
</evidence>
<name>A0AAD6PXS0_9ROSI</name>
<reference evidence="1" key="1">
    <citation type="journal article" date="2023" name="Mol. Ecol. Resour.">
        <title>Chromosome-level genome assembly of a triploid poplar Populus alba 'Berolinensis'.</title>
        <authorList>
            <person name="Chen S."/>
            <person name="Yu Y."/>
            <person name="Wang X."/>
            <person name="Wang S."/>
            <person name="Zhang T."/>
            <person name="Zhou Y."/>
            <person name="He R."/>
            <person name="Meng N."/>
            <person name="Wang Y."/>
            <person name="Liu W."/>
            <person name="Liu Z."/>
            <person name="Liu J."/>
            <person name="Guo Q."/>
            <person name="Huang H."/>
            <person name="Sederoff R.R."/>
            <person name="Wang G."/>
            <person name="Qu G."/>
            <person name="Chen S."/>
        </authorList>
    </citation>
    <scope>NUCLEOTIDE SEQUENCE</scope>
    <source>
        <strain evidence="1">SC-2020</strain>
    </source>
</reference>
<proteinExistence type="predicted"/>
<organism evidence="1 2">
    <name type="scientific">Populus alba x Populus x berolinensis</name>
    <dbReference type="NCBI Taxonomy" id="444605"/>
    <lineage>
        <taxon>Eukaryota</taxon>
        <taxon>Viridiplantae</taxon>
        <taxon>Streptophyta</taxon>
        <taxon>Embryophyta</taxon>
        <taxon>Tracheophyta</taxon>
        <taxon>Spermatophyta</taxon>
        <taxon>Magnoliopsida</taxon>
        <taxon>eudicotyledons</taxon>
        <taxon>Gunneridae</taxon>
        <taxon>Pentapetalae</taxon>
        <taxon>rosids</taxon>
        <taxon>fabids</taxon>
        <taxon>Malpighiales</taxon>
        <taxon>Salicaceae</taxon>
        <taxon>Saliceae</taxon>
        <taxon>Populus</taxon>
    </lineage>
</organism>
<dbReference type="EMBL" id="JAQIZT010000014">
    <property type="protein sequence ID" value="KAJ6971451.1"/>
    <property type="molecule type" value="Genomic_DNA"/>
</dbReference>
<evidence type="ECO:0000313" key="1">
    <source>
        <dbReference type="EMBL" id="KAJ6971451.1"/>
    </source>
</evidence>
<comment type="caution">
    <text evidence="1">The sequence shown here is derived from an EMBL/GenBank/DDBJ whole genome shotgun (WGS) entry which is preliminary data.</text>
</comment>
<protein>
    <submittedName>
        <fullName evidence="1">Uncharacterized protein</fullName>
    </submittedName>
</protein>
<accession>A0AAD6PXS0</accession>
<sequence length="39" mass="4520">MKQLVCANLSRFSRPSRLQKFQLKNYVGSIPRTAPIRKS</sequence>
<gene>
    <name evidence="1" type="ORF">NC653_032068</name>
</gene>
<dbReference type="AlphaFoldDB" id="A0AAD6PXS0"/>